<dbReference type="GO" id="GO:0051301">
    <property type="term" value="P:cell division"/>
    <property type="evidence" value="ECO:0007669"/>
    <property type="project" value="UniProtKB-KW"/>
</dbReference>
<dbReference type="PANTHER" id="PTHR24056:SF334">
    <property type="entry name" value="CYCLIN-DEPENDENT KINASE 1"/>
    <property type="match status" value="1"/>
</dbReference>
<dbReference type="CDD" id="cd07829">
    <property type="entry name" value="STKc_CDK_like"/>
    <property type="match status" value="1"/>
</dbReference>
<feature type="domain" description="Protein kinase" evidence="16">
    <location>
        <begin position="14"/>
        <end position="306"/>
    </location>
</feature>
<comment type="catalytic activity">
    <reaction evidence="14">
        <text>L-seryl-[protein] + ATP = O-phospho-L-seryl-[protein] + ADP + H(+)</text>
        <dbReference type="Rhea" id="RHEA:17989"/>
        <dbReference type="Rhea" id="RHEA-COMP:9863"/>
        <dbReference type="Rhea" id="RHEA-COMP:11604"/>
        <dbReference type="ChEBI" id="CHEBI:15378"/>
        <dbReference type="ChEBI" id="CHEBI:29999"/>
        <dbReference type="ChEBI" id="CHEBI:30616"/>
        <dbReference type="ChEBI" id="CHEBI:83421"/>
        <dbReference type="ChEBI" id="CHEBI:456216"/>
        <dbReference type="EC" id="2.7.11.22"/>
    </reaction>
</comment>
<dbReference type="GO" id="GO:0004693">
    <property type="term" value="F:cyclin-dependent protein serine/threonine kinase activity"/>
    <property type="evidence" value="ECO:0007669"/>
    <property type="project" value="UniProtKB-EC"/>
</dbReference>
<keyword evidence="6" id="KW-0808">Transferase</keyword>
<dbReference type="EMBL" id="OU892277">
    <property type="protein sequence ID" value="CAG9761168.1"/>
    <property type="molecule type" value="Genomic_DNA"/>
</dbReference>
<dbReference type="PROSITE" id="PS50011">
    <property type="entry name" value="PROTEIN_KINASE_DOM"/>
    <property type="match status" value="1"/>
</dbReference>
<evidence type="ECO:0000256" key="15">
    <source>
        <dbReference type="ARBA" id="ARBA00049280"/>
    </source>
</evidence>
<dbReference type="FunFam" id="1.10.510.10:FF:000611">
    <property type="entry name" value="CMGC family protein kinase"/>
    <property type="match status" value="1"/>
</dbReference>
<keyword evidence="7" id="KW-0547">Nucleotide-binding</keyword>
<evidence type="ECO:0000256" key="11">
    <source>
        <dbReference type="ARBA" id="ARBA00023242"/>
    </source>
</evidence>
<reference evidence="17" key="1">
    <citation type="submission" date="2022-01" db="EMBL/GenBank/DDBJ databases">
        <authorList>
            <person name="King R."/>
        </authorList>
    </citation>
    <scope>NUCLEOTIDE SEQUENCE</scope>
</reference>
<evidence type="ECO:0000259" key="16">
    <source>
        <dbReference type="PROSITE" id="PS50011"/>
    </source>
</evidence>
<keyword evidence="18" id="KW-1185">Reference proteome</keyword>
<dbReference type="GO" id="GO:0008353">
    <property type="term" value="F:RNA polymerase II CTD heptapeptide repeat kinase activity"/>
    <property type="evidence" value="ECO:0007669"/>
    <property type="project" value="UniProtKB-EC"/>
</dbReference>
<dbReference type="GO" id="GO:0005634">
    <property type="term" value="C:nucleus"/>
    <property type="evidence" value="ECO:0007669"/>
    <property type="project" value="UniProtKB-SubCell"/>
</dbReference>
<evidence type="ECO:0000256" key="5">
    <source>
        <dbReference type="ARBA" id="ARBA00022618"/>
    </source>
</evidence>
<evidence type="ECO:0000256" key="10">
    <source>
        <dbReference type="ARBA" id="ARBA00022840"/>
    </source>
</evidence>
<comment type="similarity">
    <text evidence="2">Belongs to the protein kinase superfamily. CMGC Ser/Thr protein kinase family. CDC2/CDKX subfamily.</text>
</comment>
<dbReference type="PANTHER" id="PTHR24056">
    <property type="entry name" value="CELL DIVISION PROTEIN KINASE"/>
    <property type="match status" value="1"/>
</dbReference>
<comment type="subcellular location">
    <subcellularLocation>
        <location evidence="1">Nucleus</location>
    </subcellularLocation>
</comment>
<dbReference type="SUPFAM" id="SSF56112">
    <property type="entry name" value="Protein kinase-like (PK-like)"/>
    <property type="match status" value="1"/>
</dbReference>
<dbReference type="GO" id="GO:0007095">
    <property type="term" value="P:mitotic G2 DNA damage checkpoint signaling"/>
    <property type="evidence" value="ECO:0007669"/>
    <property type="project" value="TreeGrafter"/>
</dbReference>
<evidence type="ECO:0000313" key="18">
    <source>
        <dbReference type="Proteomes" id="UP001152799"/>
    </source>
</evidence>
<dbReference type="Pfam" id="PF00069">
    <property type="entry name" value="Pkinase"/>
    <property type="match status" value="1"/>
</dbReference>
<dbReference type="InterPro" id="IPR008271">
    <property type="entry name" value="Ser/Thr_kinase_AS"/>
</dbReference>
<evidence type="ECO:0000256" key="12">
    <source>
        <dbReference type="ARBA" id="ARBA00023306"/>
    </source>
</evidence>
<evidence type="ECO:0000256" key="4">
    <source>
        <dbReference type="ARBA" id="ARBA00022553"/>
    </source>
</evidence>
<dbReference type="InterPro" id="IPR050108">
    <property type="entry name" value="CDK"/>
</dbReference>
<evidence type="ECO:0000256" key="1">
    <source>
        <dbReference type="ARBA" id="ARBA00004123"/>
    </source>
</evidence>
<dbReference type="GO" id="GO:0000086">
    <property type="term" value="P:G2/M transition of mitotic cell cycle"/>
    <property type="evidence" value="ECO:0007669"/>
    <property type="project" value="TreeGrafter"/>
</dbReference>
<accession>A0A9N9MB39</accession>
<comment type="catalytic activity">
    <reaction evidence="15">
        <text>[DNA-directed RNA polymerase] + ATP = phospho-[DNA-directed RNA polymerase] + ADP + H(+)</text>
        <dbReference type="Rhea" id="RHEA:10216"/>
        <dbReference type="Rhea" id="RHEA-COMP:11321"/>
        <dbReference type="Rhea" id="RHEA-COMP:11322"/>
        <dbReference type="ChEBI" id="CHEBI:15378"/>
        <dbReference type="ChEBI" id="CHEBI:30616"/>
        <dbReference type="ChEBI" id="CHEBI:43176"/>
        <dbReference type="ChEBI" id="CHEBI:68546"/>
        <dbReference type="ChEBI" id="CHEBI:456216"/>
        <dbReference type="EC" id="2.7.11.23"/>
    </reaction>
</comment>
<dbReference type="Gene3D" id="3.30.200.20">
    <property type="entry name" value="Phosphorylase Kinase, domain 1"/>
    <property type="match status" value="1"/>
</dbReference>
<keyword evidence="12" id="KW-0131">Cell cycle</keyword>
<evidence type="ECO:0000313" key="17">
    <source>
        <dbReference type="EMBL" id="CAG9761168.1"/>
    </source>
</evidence>
<dbReference type="Gene3D" id="1.10.510.10">
    <property type="entry name" value="Transferase(Phosphotransferase) domain 1"/>
    <property type="match status" value="1"/>
</dbReference>
<evidence type="ECO:0000256" key="13">
    <source>
        <dbReference type="ARBA" id="ARBA00047811"/>
    </source>
</evidence>
<dbReference type="InterPro" id="IPR011009">
    <property type="entry name" value="Kinase-like_dom_sf"/>
</dbReference>
<evidence type="ECO:0000256" key="14">
    <source>
        <dbReference type="ARBA" id="ARBA00048367"/>
    </source>
</evidence>
<gene>
    <name evidence="17" type="ORF">CEUTPL_LOCUS1877</name>
</gene>
<organism evidence="17 18">
    <name type="scientific">Ceutorhynchus assimilis</name>
    <name type="common">cabbage seed weevil</name>
    <dbReference type="NCBI Taxonomy" id="467358"/>
    <lineage>
        <taxon>Eukaryota</taxon>
        <taxon>Metazoa</taxon>
        <taxon>Ecdysozoa</taxon>
        <taxon>Arthropoda</taxon>
        <taxon>Hexapoda</taxon>
        <taxon>Insecta</taxon>
        <taxon>Pterygota</taxon>
        <taxon>Neoptera</taxon>
        <taxon>Endopterygota</taxon>
        <taxon>Coleoptera</taxon>
        <taxon>Polyphaga</taxon>
        <taxon>Cucujiformia</taxon>
        <taxon>Curculionidae</taxon>
        <taxon>Ceutorhynchinae</taxon>
        <taxon>Ceutorhynchus</taxon>
    </lineage>
</organism>
<evidence type="ECO:0000256" key="9">
    <source>
        <dbReference type="ARBA" id="ARBA00022777"/>
    </source>
</evidence>
<protein>
    <recommendedName>
        <fullName evidence="16">Protein kinase domain-containing protein</fullName>
    </recommendedName>
</protein>
<proteinExistence type="inferred from homology"/>
<keyword evidence="4" id="KW-0597">Phosphoprotein</keyword>
<dbReference type="InterPro" id="IPR000719">
    <property type="entry name" value="Prot_kinase_dom"/>
</dbReference>
<keyword evidence="3" id="KW-0723">Serine/threonine-protein kinase</keyword>
<dbReference type="SMART" id="SM00220">
    <property type="entry name" value="S_TKc"/>
    <property type="match status" value="1"/>
</dbReference>
<sequence length="321" mass="36663">MEEELVRLFPLNHYSIGEKVNEGTTGVVYKGKNKKTGALVAIKMIKYERDTGEGYGMLYSAFREISLLKQLRHPNIISLIDVIIGNRVENPRSCYYPILELLNKDLKQYMTSIAPEYMNPKLVKSYVYQINQALLFCHQRGIIHRDVKPQNLLINKDGLIKLADFGSGRKLGPQGGKMYSPAVVTLWYRAPEILLGAPEYSCPIDIWSMGCIFAEMDMKENLFRGDSEIGQLFKIFKILRTPTEEIWEGVSSLPGYKATFPNWTDFNLKKSVKNLNDEGIDLLAKMFLYHPDQRISAESIAVHPYFNDLDLNVKPVIVESQ</sequence>
<keyword evidence="8" id="KW-0498">Mitosis</keyword>
<keyword evidence="5" id="KW-0132">Cell division</keyword>
<evidence type="ECO:0000256" key="8">
    <source>
        <dbReference type="ARBA" id="ARBA00022776"/>
    </source>
</evidence>
<dbReference type="PROSITE" id="PS00108">
    <property type="entry name" value="PROTEIN_KINASE_ST"/>
    <property type="match status" value="1"/>
</dbReference>
<dbReference type="OrthoDB" id="1732493at2759"/>
<keyword evidence="9" id="KW-0418">Kinase</keyword>
<keyword evidence="10" id="KW-0067">ATP-binding</keyword>
<dbReference type="GO" id="GO:0005524">
    <property type="term" value="F:ATP binding"/>
    <property type="evidence" value="ECO:0007669"/>
    <property type="project" value="UniProtKB-KW"/>
</dbReference>
<name>A0A9N9MB39_9CUCU</name>
<dbReference type="AlphaFoldDB" id="A0A9N9MB39"/>
<keyword evidence="11" id="KW-0539">Nucleus</keyword>
<dbReference type="Proteomes" id="UP001152799">
    <property type="component" value="Chromosome 1"/>
</dbReference>
<evidence type="ECO:0000256" key="7">
    <source>
        <dbReference type="ARBA" id="ARBA00022741"/>
    </source>
</evidence>
<evidence type="ECO:0000256" key="2">
    <source>
        <dbReference type="ARBA" id="ARBA00006485"/>
    </source>
</evidence>
<evidence type="ECO:0000256" key="3">
    <source>
        <dbReference type="ARBA" id="ARBA00022527"/>
    </source>
</evidence>
<evidence type="ECO:0000256" key="6">
    <source>
        <dbReference type="ARBA" id="ARBA00022679"/>
    </source>
</evidence>
<comment type="catalytic activity">
    <reaction evidence="13">
        <text>L-threonyl-[protein] + ATP = O-phospho-L-threonyl-[protein] + ADP + H(+)</text>
        <dbReference type="Rhea" id="RHEA:46608"/>
        <dbReference type="Rhea" id="RHEA-COMP:11060"/>
        <dbReference type="Rhea" id="RHEA-COMP:11605"/>
        <dbReference type="ChEBI" id="CHEBI:15378"/>
        <dbReference type="ChEBI" id="CHEBI:30013"/>
        <dbReference type="ChEBI" id="CHEBI:30616"/>
        <dbReference type="ChEBI" id="CHEBI:61977"/>
        <dbReference type="ChEBI" id="CHEBI:456216"/>
        <dbReference type="EC" id="2.7.11.22"/>
    </reaction>
</comment>